<dbReference type="SMART" id="SM00175">
    <property type="entry name" value="RAB"/>
    <property type="match status" value="1"/>
</dbReference>
<dbReference type="FunFam" id="3.40.50.300:FF:000118">
    <property type="entry name" value="Rho-related GTP-binding protein RhoG"/>
    <property type="match status" value="1"/>
</dbReference>
<dbReference type="PROSITE" id="PS51419">
    <property type="entry name" value="RAB"/>
    <property type="match status" value="1"/>
</dbReference>
<dbReference type="Pfam" id="PF00071">
    <property type="entry name" value="Ras"/>
    <property type="match status" value="1"/>
</dbReference>
<dbReference type="Gene3D" id="3.40.50.300">
    <property type="entry name" value="P-loop containing nucleotide triphosphate hydrolases"/>
    <property type="match status" value="1"/>
</dbReference>
<accession>A0A7R9M7P0</accession>
<dbReference type="PROSITE" id="PS51420">
    <property type="entry name" value="RHO"/>
    <property type="match status" value="1"/>
</dbReference>
<organism evidence="3">
    <name type="scientific">Oppiella nova</name>
    <dbReference type="NCBI Taxonomy" id="334625"/>
    <lineage>
        <taxon>Eukaryota</taxon>
        <taxon>Metazoa</taxon>
        <taxon>Ecdysozoa</taxon>
        <taxon>Arthropoda</taxon>
        <taxon>Chelicerata</taxon>
        <taxon>Arachnida</taxon>
        <taxon>Acari</taxon>
        <taxon>Acariformes</taxon>
        <taxon>Sarcoptiformes</taxon>
        <taxon>Oribatida</taxon>
        <taxon>Brachypylina</taxon>
        <taxon>Oppioidea</taxon>
        <taxon>Oppiidae</taxon>
        <taxon>Oppiella</taxon>
    </lineage>
</organism>
<evidence type="ECO:0000313" key="3">
    <source>
        <dbReference type="EMBL" id="CAD7654977.1"/>
    </source>
</evidence>
<dbReference type="EMBL" id="CAJPVJ010008801">
    <property type="protein sequence ID" value="CAG2172164.1"/>
    <property type="molecule type" value="Genomic_DNA"/>
</dbReference>
<dbReference type="PANTHER" id="PTHR24072">
    <property type="entry name" value="RHO FAMILY GTPASE"/>
    <property type="match status" value="1"/>
</dbReference>
<protein>
    <submittedName>
        <fullName evidence="3">Uncharacterized protein</fullName>
    </submittedName>
</protein>
<dbReference type="OrthoDB" id="6480963at2759"/>
<name>A0A7R9M7P0_9ACAR</name>
<keyword evidence="4" id="KW-1185">Reference proteome</keyword>
<sequence length="216" mass="24154">MSTKIMTTNSNIGSTRPIKVVVVGDGTVGKTCLLISYTTGKFPTGEYIPTVFENYAETMTVDEVDVNLTLWDTAGQEDYERLRPLSYPGADIFLLCFSIDNVHSYENMIAKWQPEVRHHCPKTPYLLVGTKTDLRYSGRLSPDNKSQTDLTTDTTTTDNGLKPFITKAMGKKMAKKIQAIKYIECSAMTMSGVREVFTEAVRVVLCPPTQRMCQII</sequence>
<dbReference type="GO" id="GO:0003924">
    <property type="term" value="F:GTPase activity"/>
    <property type="evidence" value="ECO:0007669"/>
    <property type="project" value="InterPro"/>
</dbReference>
<dbReference type="SMART" id="SM00174">
    <property type="entry name" value="RHO"/>
    <property type="match status" value="1"/>
</dbReference>
<dbReference type="InterPro" id="IPR005225">
    <property type="entry name" value="Small_GTP-bd"/>
</dbReference>
<dbReference type="NCBIfam" id="TIGR00231">
    <property type="entry name" value="small_GTP"/>
    <property type="match status" value="1"/>
</dbReference>
<dbReference type="GO" id="GO:0035006">
    <property type="term" value="P:melanization defense response"/>
    <property type="evidence" value="ECO:0007669"/>
    <property type="project" value="UniProtKB-ARBA"/>
</dbReference>
<dbReference type="GO" id="GO:0007264">
    <property type="term" value="P:small GTPase-mediated signal transduction"/>
    <property type="evidence" value="ECO:0007669"/>
    <property type="project" value="InterPro"/>
</dbReference>
<proteinExistence type="predicted"/>
<dbReference type="InterPro" id="IPR001806">
    <property type="entry name" value="Small_GTPase"/>
</dbReference>
<dbReference type="InterPro" id="IPR003578">
    <property type="entry name" value="Small_GTPase_Rho"/>
</dbReference>
<dbReference type="PRINTS" id="PR00449">
    <property type="entry name" value="RASTRNSFRMNG"/>
</dbReference>
<dbReference type="AlphaFoldDB" id="A0A7R9M7P0"/>
<evidence type="ECO:0000313" key="4">
    <source>
        <dbReference type="Proteomes" id="UP000728032"/>
    </source>
</evidence>
<dbReference type="Proteomes" id="UP000728032">
    <property type="component" value="Unassembled WGS sequence"/>
</dbReference>
<keyword evidence="1" id="KW-0547">Nucleotide-binding</keyword>
<dbReference type="GO" id="GO:0003006">
    <property type="term" value="P:developmental process involved in reproduction"/>
    <property type="evidence" value="ECO:0007669"/>
    <property type="project" value="UniProtKB-ARBA"/>
</dbReference>
<dbReference type="SMART" id="SM00173">
    <property type="entry name" value="RAS"/>
    <property type="match status" value="1"/>
</dbReference>
<dbReference type="CDD" id="cd00157">
    <property type="entry name" value="Rho"/>
    <property type="match status" value="1"/>
</dbReference>
<gene>
    <name evidence="3" type="ORF">ONB1V03_LOCUS11622</name>
</gene>
<keyword evidence="2" id="KW-0342">GTP-binding</keyword>
<dbReference type="SUPFAM" id="SSF52540">
    <property type="entry name" value="P-loop containing nucleoside triphosphate hydrolases"/>
    <property type="match status" value="1"/>
</dbReference>
<dbReference type="InterPro" id="IPR027417">
    <property type="entry name" value="P-loop_NTPase"/>
</dbReference>
<dbReference type="GO" id="GO:0022412">
    <property type="term" value="P:cellular process involved in reproduction in multicellular organism"/>
    <property type="evidence" value="ECO:0007669"/>
    <property type="project" value="UniProtKB-ARBA"/>
</dbReference>
<dbReference type="GO" id="GO:0035099">
    <property type="term" value="P:hemocyte migration"/>
    <property type="evidence" value="ECO:0007669"/>
    <property type="project" value="UniProtKB-ARBA"/>
</dbReference>
<evidence type="ECO:0000256" key="1">
    <source>
        <dbReference type="ARBA" id="ARBA00022741"/>
    </source>
</evidence>
<evidence type="ECO:0000256" key="2">
    <source>
        <dbReference type="ARBA" id="ARBA00023134"/>
    </source>
</evidence>
<dbReference type="GO" id="GO:0005525">
    <property type="term" value="F:GTP binding"/>
    <property type="evidence" value="ECO:0007669"/>
    <property type="project" value="UniProtKB-KW"/>
</dbReference>
<dbReference type="GO" id="GO:0001667">
    <property type="term" value="P:ameboidal-type cell migration"/>
    <property type="evidence" value="ECO:0007669"/>
    <property type="project" value="UniProtKB-ARBA"/>
</dbReference>
<dbReference type="PROSITE" id="PS51421">
    <property type="entry name" value="RAS"/>
    <property type="match status" value="1"/>
</dbReference>
<dbReference type="EMBL" id="OC923626">
    <property type="protein sequence ID" value="CAD7654977.1"/>
    <property type="molecule type" value="Genomic_DNA"/>
</dbReference>
<reference evidence="3" key="1">
    <citation type="submission" date="2020-11" db="EMBL/GenBank/DDBJ databases">
        <authorList>
            <person name="Tran Van P."/>
        </authorList>
    </citation>
    <scope>NUCLEOTIDE SEQUENCE</scope>
</reference>